<keyword evidence="9" id="KW-0472">Membrane</keyword>
<dbReference type="PANTHER" id="PTHR32303:SF4">
    <property type="entry name" value="QUINOPROTEIN GLUCOSE DEHYDROGENASE"/>
    <property type="match status" value="1"/>
</dbReference>
<evidence type="ECO:0000256" key="4">
    <source>
        <dbReference type="ARBA" id="ARBA00022475"/>
    </source>
</evidence>
<dbReference type="InterPro" id="IPR011047">
    <property type="entry name" value="Quinoprotein_ADH-like_sf"/>
</dbReference>
<accession>A0A926Y483</accession>
<keyword evidence="8" id="KW-0560">Oxidoreductase</keyword>
<dbReference type="Pfam" id="PF01011">
    <property type="entry name" value="PQQ"/>
    <property type="match status" value="1"/>
</dbReference>
<dbReference type="CDD" id="cd10280">
    <property type="entry name" value="PQQ_mGDH"/>
    <property type="match status" value="1"/>
</dbReference>
<feature type="region of interest" description="Disordered" evidence="10">
    <location>
        <begin position="386"/>
        <end position="409"/>
    </location>
</feature>
<evidence type="ECO:0000256" key="9">
    <source>
        <dbReference type="ARBA" id="ARBA00023136"/>
    </source>
</evidence>
<dbReference type="SMART" id="SM00564">
    <property type="entry name" value="PQQ"/>
    <property type="match status" value="5"/>
</dbReference>
<comment type="cofactor">
    <cofactor evidence="1">
        <name>pyrroloquinoline quinone</name>
        <dbReference type="ChEBI" id="CHEBI:58442"/>
    </cofactor>
</comment>
<comment type="similarity">
    <text evidence="3">Belongs to the bacterial PQQ dehydrogenase family.</text>
</comment>
<keyword evidence="13" id="KW-1185">Reference proteome</keyword>
<evidence type="ECO:0000256" key="1">
    <source>
        <dbReference type="ARBA" id="ARBA00001931"/>
    </source>
</evidence>
<keyword evidence="4" id="KW-1003">Cell membrane</keyword>
<evidence type="ECO:0000256" key="8">
    <source>
        <dbReference type="ARBA" id="ARBA00023002"/>
    </source>
</evidence>
<dbReference type="InterPro" id="IPR001479">
    <property type="entry name" value="Quinoprotein_DH_CS"/>
</dbReference>
<dbReference type="GO" id="GO:0008876">
    <property type="term" value="F:quinoprotein glucose dehydrogenase activity"/>
    <property type="evidence" value="ECO:0007669"/>
    <property type="project" value="TreeGrafter"/>
</dbReference>
<gene>
    <name evidence="12" type="ORF">IC229_26805</name>
</gene>
<sequence length="663" mass="71713">MSLSIFTCFIAPQHRFLKTILLLALSSIRIVFGQSTANGQASGSVEWPAYGNDAGGMRFSPLKQINTTNVKQLTVAWTFRTGELENYKGTGAAEKAAFEATPVMVDGTLFFSTPTSRVIAIDAATGQKKWDYDPDVYLRQELSEITSRGVSVWPTATDKTASGGTGKRIFIATLDGRLIALDAKTGKPISSFGKEGSVDLRQGVGNISVTSPPAVIGNTIVVGSSMGDNYRFNYERGVVRAYDVLTGALRWSWDPIPRKKGDVGFDTWKGDVATQTGAANAWSIISADAERDLVFIPTTSPSPDYYGGERLGQNLCASSIVALRASTGKIVWHFQTVHHDLWDYDNAAQPLLFMFTQNGKQIPAVAVGTKMGHVFILNRETGKPLLPVEERPVPKSNVPGEETSPTQPFPATLPLLGLQKLEAWGLTPDDKAAAQRKISALRYEGVFTPPSLEGSIITPGNVGGIHWGGMCYDPESGLLITNVNRLAAVIRLLEREKLAASVKNDQELLRAETGMQLGTPYVLKRSYMFSRDERGITMQTPPPWGTLVALNLQKGAMAWEVPLGFMMDPTKHPEAKQWGSLNFGGAIVTSGGLVFVAASLDGHLRAFKTQDGSLQWEVPLPVSAQATPMTYQVDGKQYVVIAAGGHGKLGTKLGDYVVAYRLP</sequence>
<proteinExistence type="inferred from homology"/>
<dbReference type="SUPFAM" id="SSF50998">
    <property type="entry name" value="Quinoprotein alcohol dehydrogenase-like"/>
    <property type="match status" value="1"/>
</dbReference>
<dbReference type="InterPro" id="IPR018391">
    <property type="entry name" value="PQQ_b-propeller_rpt"/>
</dbReference>
<organism evidence="12 13">
    <name type="scientific">Spirosoma profusum</name>
    <dbReference type="NCBI Taxonomy" id="2771354"/>
    <lineage>
        <taxon>Bacteria</taxon>
        <taxon>Pseudomonadati</taxon>
        <taxon>Bacteroidota</taxon>
        <taxon>Cytophagia</taxon>
        <taxon>Cytophagales</taxon>
        <taxon>Cytophagaceae</taxon>
        <taxon>Spirosoma</taxon>
    </lineage>
</organism>
<dbReference type="RefSeq" id="WP_190890730.1">
    <property type="nucleotide sequence ID" value="NZ_JACWZY010000030.1"/>
</dbReference>
<keyword evidence="6" id="KW-0634">PQQ</keyword>
<name>A0A926Y483_9BACT</name>
<dbReference type="InterPro" id="IPR017511">
    <property type="entry name" value="PQQ_mDH"/>
</dbReference>
<reference evidence="12" key="1">
    <citation type="submission" date="2020-09" db="EMBL/GenBank/DDBJ databases">
        <authorList>
            <person name="Kim M.K."/>
        </authorList>
    </citation>
    <scope>NUCLEOTIDE SEQUENCE</scope>
    <source>
        <strain evidence="12">BT702</strain>
    </source>
</reference>
<keyword evidence="5" id="KW-0812">Transmembrane</keyword>
<dbReference type="GO" id="GO:0030288">
    <property type="term" value="C:outer membrane-bounded periplasmic space"/>
    <property type="evidence" value="ECO:0007669"/>
    <property type="project" value="InterPro"/>
</dbReference>
<dbReference type="Gene3D" id="2.140.10.10">
    <property type="entry name" value="Quinoprotein alcohol dehydrogenase-like superfamily"/>
    <property type="match status" value="1"/>
</dbReference>
<comment type="subcellular location">
    <subcellularLocation>
        <location evidence="2">Cell membrane</location>
        <topology evidence="2">Multi-pass membrane protein</topology>
    </subcellularLocation>
</comment>
<evidence type="ECO:0000256" key="10">
    <source>
        <dbReference type="SAM" id="MobiDB-lite"/>
    </source>
</evidence>
<dbReference type="PROSITE" id="PS00363">
    <property type="entry name" value="BACTERIAL_PQQ_1"/>
    <property type="match status" value="1"/>
</dbReference>
<evidence type="ECO:0000256" key="2">
    <source>
        <dbReference type="ARBA" id="ARBA00004651"/>
    </source>
</evidence>
<dbReference type="AlphaFoldDB" id="A0A926Y483"/>
<evidence type="ECO:0000313" key="13">
    <source>
        <dbReference type="Proteomes" id="UP000598820"/>
    </source>
</evidence>
<dbReference type="PANTHER" id="PTHR32303">
    <property type="entry name" value="QUINOPROTEIN ALCOHOL DEHYDROGENASE (CYTOCHROME C)"/>
    <property type="match status" value="1"/>
</dbReference>
<dbReference type="InterPro" id="IPR002372">
    <property type="entry name" value="PQQ_rpt_dom"/>
</dbReference>
<comment type="caution">
    <text evidence="12">The sequence shown here is derived from an EMBL/GenBank/DDBJ whole genome shotgun (WGS) entry which is preliminary data.</text>
</comment>
<evidence type="ECO:0000256" key="6">
    <source>
        <dbReference type="ARBA" id="ARBA00022891"/>
    </source>
</evidence>
<dbReference type="Proteomes" id="UP000598820">
    <property type="component" value="Unassembled WGS sequence"/>
</dbReference>
<evidence type="ECO:0000256" key="5">
    <source>
        <dbReference type="ARBA" id="ARBA00022692"/>
    </source>
</evidence>
<dbReference type="GO" id="GO:0048038">
    <property type="term" value="F:quinone binding"/>
    <property type="evidence" value="ECO:0007669"/>
    <property type="project" value="InterPro"/>
</dbReference>
<evidence type="ECO:0000313" key="12">
    <source>
        <dbReference type="EMBL" id="MBD2704283.1"/>
    </source>
</evidence>
<dbReference type="EMBL" id="JACWZY010000030">
    <property type="protein sequence ID" value="MBD2704283.1"/>
    <property type="molecule type" value="Genomic_DNA"/>
</dbReference>
<keyword evidence="7" id="KW-1133">Transmembrane helix</keyword>
<feature type="domain" description="Pyrrolo-quinoline quinone repeat" evidence="11">
    <location>
        <begin position="47"/>
        <end position="639"/>
    </location>
</feature>
<evidence type="ECO:0000256" key="7">
    <source>
        <dbReference type="ARBA" id="ARBA00022989"/>
    </source>
</evidence>
<dbReference type="GO" id="GO:0005886">
    <property type="term" value="C:plasma membrane"/>
    <property type="evidence" value="ECO:0007669"/>
    <property type="project" value="UniProtKB-SubCell"/>
</dbReference>
<protein>
    <submittedName>
        <fullName evidence="12">Pyrroloquinoline quinone-dependent dehydrogenase</fullName>
    </submittedName>
</protein>
<evidence type="ECO:0000256" key="3">
    <source>
        <dbReference type="ARBA" id="ARBA00008156"/>
    </source>
</evidence>
<evidence type="ECO:0000259" key="11">
    <source>
        <dbReference type="Pfam" id="PF01011"/>
    </source>
</evidence>